<dbReference type="SUPFAM" id="SSF47384">
    <property type="entry name" value="Homodimeric domain of signal transducing histidine kinase"/>
    <property type="match status" value="1"/>
</dbReference>
<proteinExistence type="predicted"/>
<dbReference type="InterPro" id="IPR005467">
    <property type="entry name" value="His_kinase_dom"/>
</dbReference>
<dbReference type="FunFam" id="3.40.50.720:FF:000084">
    <property type="entry name" value="Short-chain dehydrogenase reductase"/>
    <property type="match status" value="1"/>
</dbReference>
<comment type="caution">
    <text evidence="15">The sequence shown here is derived from an EMBL/GenBank/DDBJ whole genome shotgun (WGS) entry which is preliminary data.</text>
</comment>
<evidence type="ECO:0000256" key="10">
    <source>
        <dbReference type="ARBA" id="ARBA00023012"/>
    </source>
</evidence>
<dbReference type="CDD" id="cd05233">
    <property type="entry name" value="SDR_c"/>
    <property type="match status" value="1"/>
</dbReference>
<dbReference type="InterPro" id="IPR029016">
    <property type="entry name" value="GAF-like_dom_sf"/>
</dbReference>
<evidence type="ECO:0000256" key="9">
    <source>
        <dbReference type="ARBA" id="ARBA00022991"/>
    </source>
</evidence>
<dbReference type="InterPro" id="IPR036291">
    <property type="entry name" value="NAD(P)-bd_dom_sf"/>
</dbReference>
<dbReference type="PRINTS" id="PR00081">
    <property type="entry name" value="GDHRDH"/>
</dbReference>
<keyword evidence="4" id="KW-0808">Transferase</keyword>
<dbReference type="SUPFAM" id="SSF55874">
    <property type="entry name" value="ATPase domain of HSP90 chaperone/DNA topoisomerase II/histidine kinase"/>
    <property type="match status" value="1"/>
</dbReference>
<keyword evidence="5" id="KW-0547">Nucleotide-binding</keyword>
<evidence type="ECO:0000256" key="3">
    <source>
        <dbReference type="ARBA" id="ARBA00022606"/>
    </source>
</evidence>
<dbReference type="GO" id="GO:0005524">
    <property type="term" value="F:ATP binding"/>
    <property type="evidence" value="ECO:0007669"/>
    <property type="project" value="UniProtKB-KW"/>
</dbReference>
<evidence type="ECO:0000256" key="7">
    <source>
        <dbReference type="ARBA" id="ARBA00022840"/>
    </source>
</evidence>
<dbReference type="Gene3D" id="3.30.450.40">
    <property type="match status" value="1"/>
</dbReference>
<dbReference type="PROSITE" id="PS50046">
    <property type="entry name" value="PHYTOCHROME_2"/>
    <property type="match status" value="1"/>
</dbReference>
<dbReference type="InterPro" id="IPR013654">
    <property type="entry name" value="PAS_2"/>
</dbReference>
<dbReference type="InterPro" id="IPR003594">
    <property type="entry name" value="HATPase_dom"/>
</dbReference>
<keyword evidence="8" id="KW-0521">NADP</keyword>
<keyword evidence="11" id="KW-0675">Receptor</keyword>
<dbReference type="InterPro" id="IPR036097">
    <property type="entry name" value="HisK_dim/P_sf"/>
</dbReference>
<evidence type="ECO:0000256" key="11">
    <source>
        <dbReference type="ARBA" id="ARBA00023170"/>
    </source>
</evidence>
<keyword evidence="7" id="KW-0067">ATP-binding</keyword>
<evidence type="ECO:0000256" key="4">
    <source>
        <dbReference type="ARBA" id="ARBA00022679"/>
    </source>
</evidence>
<protein>
    <submittedName>
        <fullName evidence="15">Uncharacterized protein</fullName>
    </submittedName>
</protein>
<dbReference type="InterPro" id="IPR016132">
    <property type="entry name" value="Phyto_chromo_attachment"/>
</dbReference>
<dbReference type="PROSITE" id="PS50109">
    <property type="entry name" value="HIS_KIN"/>
    <property type="match status" value="1"/>
</dbReference>
<dbReference type="Proteomes" id="UP000433883">
    <property type="component" value="Unassembled WGS sequence"/>
</dbReference>
<evidence type="ECO:0000256" key="2">
    <source>
        <dbReference type="ARBA" id="ARBA00022553"/>
    </source>
</evidence>
<keyword evidence="2" id="KW-0597">Phosphoprotein</keyword>
<dbReference type="InterPro" id="IPR036890">
    <property type="entry name" value="HATPase_C_sf"/>
</dbReference>
<dbReference type="CDD" id="cd00082">
    <property type="entry name" value="HisKA"/>
    <property type="match status" value="1"/>
</dbReference>
<dbReference type="GO" id="GO:0006355">
    <property type="term" value="P:regulation of DNA-templated transcription"/>
    <property type="evidence" value="ECO:0007669"/>
    <property type="project" value="InterPro"/>
</dbReference>
<dbReference type="PANTHER" id="PTHR43065:SF10">
    <property type="entry name" value="PEROXIDE STRESS-ACTIVATED HISTIDINE KINASE MAK3"/>
    <property type="match status" value="1"/>
</dbReference>
<keyword evidence="3" id="KW-0716">Sensory transduction</keyword>
<dbReference type="SUPFAM" id="SSF51735">
    <property type="entry name" value="NAD(P)-binding Rossmann-fold domains"/>
    <property type="match status" value="1"/>
</dbReference>
<dbReference type="GO" id="GO:0000155">
    <property type="term" value="F:phosphorelay sensor kinase activity"/>
    <property type="evidence" value="ECO:0007669"/>
    <property type="project" value="InterPro"/>
</dbReference>
<dbReference type="Gene3D" id="3.30.450.270">
    <property type="match status" value="1"/>
</dbReference>
<dbReference type="EMBL" id="WNWQ01000071">
    <property type="protein sequence ID" value="KAE9980706.1"/>
    <property type="molecule type" value="Genomic_DNA"/>
</dbReference>
<dbReference type="Gene3D" id="3.30.565.10">
    <property type="entry name" value="Histidine kinase-like ATPase, C-terminal domain"/>
    <property type="match status" value="1"/>
</dbReference>
<dbReference type="Pfam" id="PF08446">
    <property type="entry name" value="PAS_2"/>
    <property type="match status" value="1"/>
</dbReference>
<dbReference type="InterPro" id="IPR011006">
    <property type="entry name" value="CheY-like_superfamily"/>
</dbReference>
<dbReference type="Gene3D" id="3.30.450.20">
    <property type="entry name" value="PAS domain"/>
    <property type="match status" value="1"/>
</dbReference>
<dbReference type="SMART" id="SM00388">
    <property type="entry name" value="HisKA"/>
    <property type="match status" value="1"/>
</dbReference>
<feature type="domain" description="Phytochrome chromophore attachment site" evidence="13">
    <location>
        <begin position="333"/>
        <end position="438"/>
    </location>
</feature>
<feature type="region of interest" description="Disordered" evidence="12">
    <location>
        <begin position="1"/>
        <end position="106"/>
    </location>
</feature>
<dbReference type="InterPro" id="IPR002347">
    <property type="entry name" value="SDR_fam"/>
</dbReference>
<dbReference type="GO" id="GO:0009584">
    <property type="term" value="P:detection of visible light"/>
    <property type="evidence" value="ECO:0007669"/>
    <property type="project" value="InterPro"/>
</dbReference>
<evidence type="ECO:0000259" key="14">
    <source>
        <dbReference type="PROSITE" id="PS50109"/>
    </source>
</evidence>
<dbReference type="GO" id="GO:0009881">
    <property type="term" value="F:photoreceptor activity"/>
    <property type="evidence" value="ECO:0007669"/>
    <property type="project" value="UniProtKB-KW"/>
</dbReference>
<feature type="compositionally biased region" description="Low complexity" evidence="12">
    <location>
        <begin position="66"/>
        <end position="78"/>
    </location>
</feature>
<dbReference type="PRINTS" id="PR00080">
    <property type="entry name" value="SDRFAMILY"/>
</dbReference>
<keyword evidence="1" id="KW-0600">Photoreceptor protein</keyword>
<reference evidence="15 16" key="1">
    <citation type="submission" date="2019-11" db="EMBL/GenBank/DDBJ databases">
        <title>Venturia inaequalis Genome Resource.</title>
        <authorList>
            <person name="Lichtner F.J."/>
        </authorList>
    </citation>
    <scope>NUCLEOTIDE SEQUENCE [LARGE SCALE GENOMIC DNA]</scope>
    <source>
        <strain evidence="15">Bline_iso_100314</strain>
    </source>
</reference>
<feature type="domain" description="Histidine kinase" evidence="14">
    <location>
        <begin position="667"/>
        <end position="837"/>
    </location>
</feature>
<dbReference type="SUPFAM" id="SSF55781">
    <property type="entry name" value="GAF domain-like"/>
    <property type="match status" value="2"/>
</dbReference>
<dbReference type="InterPro" id="IPR013515">
    <property type="entry name" value="Phytochrome_cen-reg"/>
</dbReference>
<evidence type="ECO:0000313" key="16">
    <source>
        <dbReference type="Proteomes" id="UP000433883"/>
    </source>
</evidence>
<dbReference type="SUPFAM" id="SSF52172">
    <property type="entry name" value="CheY-like"/>
    <property type="match status" value="1"/>
</dbReference>
<dbReference type="AlphaFoldDB" id="A0A8H3V434"/>
<dbReference type="Gene3D" id="1.10.287.130">
    <property type="match status" value="1"/>
</dbReference>
<dbReference type="InterPro" id="IPR035965">
    <property type="entry name" value="PAS-like_dom_sf"/>
</dbReference>
<dbReference type="Gene3D" id="3.40.50.2300">
    <property type="match status" value="1"/>
</dbReference>
<keyword evidence="10" id="KW-0902">Two-component regulatory system</keyword>
<evidence type="ECO:0000259" key="13">
    <source>
        <dbReference type="PROSITE" id="PS50046"/>
    </source>
</evidence>
<gene>
    <name evidence="15" type="ORF">BLS_008413</name>
</gene>
<dbReference type="PANTHER" id="PTHR43065">
    <property type="entry name" value="SENSOR HISTIDINE KINASE"/>
    <property type="match status" value="1"/>
</dbReference>
<dbReference type="Pfam" id="PF02518">
    <property type="entry name" value="HATPase_c"/>
    <property type="match status" value="1"/>
</dbReference>
<evidence type="ECO:0000256" key="8">
    <source>
        <dbReference type="ARBA" id="ARBA00022857"/>
    </source>
</evidence>
<accession>A0A8H3V434</accession>
<dbReference type="Pfam" id="PF13561">
    <property type="entry name" value="adh_short_C2"/>
    <property type="match status" value="1"/>
</dbReference>
<name>A0A8H3V434_VENIN</name>
<evidence type="ECO:0000256" key="5">
    <source>
        <dbReference type="ARBA" id="ARBA00022741"/>
    </source>
</evidence>
<evidence type="ECO:0000256" key="1">
    <source>
        <dbReference type="ARBA" id="ARBA00022543"/>
    </source>
</evidence>
<evidence type="ECO:0000313" key="15">
    <source>
        <dbReference type="EMBL" id="KAE9980706.1"/>
    </source>
</evidence>
<evidence type="ECO:0000256" key="6">
    <source>
        <dbReference type="ARBA" id="ARBA00022777"/>
    </source>
</evidence>
<sequence>MMPRNMRRSSTSLAPLVPEFPSKLDPGERIYPIRFSLHTAGGQRNEAGDGQGITSSQISLGASPATPTLSSTGSVSSTDDGAGPSDDDGTVVDEQNSNSEAPLITEKHEYAVVGEGDHGVLFGTRGRREFQRCEDEPIHIPGAIQSFGVLIAIRLVERGKLQVRIASENCESFCQYSPTDLFALDNFSDIFPEHYRNSFDAKAWYIQEQYMRAHVEVEPIVFSTVIRTPKGDILPVSCAVHFVGQGRDLLVCEFESQHSLEPSVSDIDPDMPSKPVVTLDVDPIIVSLAAQSTKARPLHLNRLVHSLHPDERSTTETVSIMAQIQQELTACQDFEELLDTVASVVQQLTRFHRVMVYRFDKAYNGQVVAEAIIPEATGDLYKGLHFPASDIPPQARRLYQINKVRLLFDREMPTARLVCRTVEDMEKPLDLTHSYLRASTTNYGASYVAIRMDQLQLMCRFPFESSRLGARKLLETIQVDKDPQSCITASSSDILGLFGSNSGFMVIQGEARTIGKHESYLEAILVLRYVHLRAYTSVVSTHNIAEDHPNFPRSTPLDTIAGFLFIPLSNESDYMLFFRTHQMKEVHWAGNPHAKEMTSLNNSPLEPRASFKRWTEIVTGASKEWSQEEYQEYATTVRLVYGKFIEVWRANERSLFNTKMKRILLLNASHEARTPLNAIINYLEVAMENRMDNDTRELLRKSHSASQSLVYIIDDLLNLTRSQDGSFPLLELGFDIRSALAEALKPLEHHASRKGLQLVVFINPNFPQFVRRGDFQRFQQAVVHIVSNAIRCTANGCVQLEANLIDRNDAHCLVEIKVTDTGMGIAEEHLDELFQELEQIPSEDSEMANPTMPLVDGYVATQMIREFEKANPQLLSQTALLYGRTPIFAVSASLRPSHLHKILKTGFDGWVIKPVNFKRLTLYLLGAFSEEGRKVAAFDPAHFLAGGWFDVALKDSLREGKFPLRWIFAGAESYFAETGAITGAASGIGLATARLLVARGARISLADVQEKALQDAEASMKSAYPLAEIVTSVVDVRNSGSVVEWIDATVERFGRLDGAANIAGVIKGSLKGTVETEDDENWDFMMAVNLTGVMHCLRAQLPHMRAGASIVNAASILGLQGAAGYAAYAASKHGVIGLTRASAKEAGKKGVRVNAIAPGYVATPMLAAAVKEHDSASTESVGEGGAIGVALGRMGQPEEVACLVAFLLSDDASFITGACYSIDGGWNC</sequence>
<organism evidence="15 16">
    <name type="scientific">Venturia inaequalis</name>
    <name type="common">Apple scab fungus</name>
    <dbReference type="NCBI Taxonomy" id="5025"/>
    <lineage>
        <taxon>Eukaryota</taxon>
        <taxon>Fungi</taxon>
        <taxon>Dikarya</taxon>
        <taxon>Ascomycota</taxon>
        <taxon>Pezizomycotina</taxon>
        <taxon>Dothideomycetes</taxon>
        <taxon>Pleosporomycetidae</taxon>
        <taxon>Venturiales</taxon>
        <taxon>Venturiaceae</taxon>
        <taxon>Venturia</taxon>
    </lineage>
</organism>
<keyword evidence="9" id="KW-0157">Chromophore</keyword>
<dbReference type="Gene3D" id="3.40.50.720">
    <property type="entry name" value="NAD(P)-binding Rossmann-like Domain"/>
    <property type="match status" value="1"/>
</dbReference>
<dbReference type="InterPro" id="IPR043150">
    <property type="entry name" value="Phytochrome_PHY_sf"/>
</dbReference>
<evidence type="ECO:0000256" key="12">
    <source>
        <dbReference type="SAM" id="MobiDB-lite"/>
    </source>
</evidence>
<dbReference type="Pfam" id="PF00360">
    <property type="entry name" value="PHY"/>
    <property type="match status" value="1"/>
</dbReference>
<keyword evidence="6" id="KW-0418">Kinase</keyword>
<dbReference type="Pfam" id="PF00512">
    <property type="entry name" value="HisKA"/>
    <property type="match status" value="1"/>
</dbReference>
<dbReference type="SUPFAM" id="SSF55785">
    <property type="entry name" value="PYP-like sensor domain (PAS domain)"/>
    <property type="match status" value="1"/>
</dbReference>
<dbReference type="InterPro" id="IPR003661">
    <property type="entry name" value="HisK_dim/P_dom"/>
</dbReference>